<evidence type="ECO:0000313" key="2">
    <source>
        <dbReference type="Proteomes" id="UP000754883"/>
    </source>
</evidence>
<dbReference type="AlphaFoldDB" id="A0A9N9V1J4"/>
<organism evidence="1 2">
    <name type="scientific">Clonostachys byssicola</name>
    <dbReference type="NCBI Taxonomy" id="160290"/>
    <lineage>
        <taxon>Eukaryota</taxon>
        <taxon>Fungi</taxon>
        <taxon>Dikarya</taxon>
        <taxon>Ascomycota</taxon>
        <taxon>Pezizomycotina</taxon>
        <taxon>Sordariomycetes</taxon>
        <taxon>Hypocreomycetidae</taxon>
        <taxon>Hypocreales</taxon>
        <taxon>Bionectriaceae</taxon>
        <taxon>Clonostachys</taxon>
    </lineage>
</organism>
<dbReference type="EMBL" id="CABFNO020001565">
    <property type="protein sequence ID" value="CAH0004054.1"/>
    <property type="molecule type" value="Genomic_DNA"/>
</dbReference>
<comment type="caution">
    <text evidence="1">The sequence shown here is derived from an EMBL/GenBank/DDBJ whole genome shotgun (WGS) entry which is preliminary data.</text>
</comment>
<name>A0A9N9V1J4_9HYPO</name>
<keyword evidence="2" id="KW-1185">Reference proteome</keyword>
<dbReference type="Proteomes" id="UP000754883">
    <property type="component" value="Unassembled WGS sequence"/>
</dbReference>
<sequence length="68" mass="7138">MAMDPTTEQQPDPSAVQADAIGSRACFVVDGWVQGLRRLPVLGLAAAVEVVVEPSWPVLAGRGYFPSG</sequence>
<protein>
    <submittedName>
        <fullName evidence="1">Uncharacterized protein</fullName>
    </submittedName>
</protein>
<gene>
    <name evidence="1" type="ORF">CBYS24578_00009942</name>
</gene>
<accession>A0A9N9V1J4</accession>
<reference evidence="2" key="1">
    <citation type="submission" date="2019-06" db="EMBL/GenBank/DDBJ databases">
        <authorList>
            <person name="Broberg M."/>
        </authorList>
    </citation>
    <scope>NUCLEOTIDE SEQUENCE [LARGE SCALE GENOMIC DNA]</scope>
</reference>
<reference evidence="1 2" key="2">
    <citation type="submission" date="2021-10" db="EMBL/GenBank/DDBJ databases">
        <authorList>
            <person name="Piombo E."/>
        </authorList>
    </citation>
    <scope>NUCLEOTIDE SEQUENCE [LARGE SCALE GENOMIC DNA]</scope>
</reference>
<proteinExistence type="predicted"/>
<evidence type="ECO:0000313" key="1">
    <source>
        <dbReference type="EMBL" id="CAH0004054.1"/>
    </source>
</evidence>